<dbReference type="EMBL" id="CACSII010000021">
    <property type="protein sequence ID" value="CAA0121141.1"/>
    <property type="molecule type" value="Genomic_DNA"/>
</dbReference>
<organism evidence="2 3">
    <name type="scientific">BD1-7 clade bacterium</name>
    <dbReference type="NCBI Taxonomy" id="2029982"/>
    <lineage>
        <taxon>Bacteria</taxon>
        <taxon>Pseudomonadati</taxon>
        <taxon>Pseudomonadota</taxon>
        <taxon>Gammaproteobacteria</taxon>
        <taxon>Cellvibrionales</taxon>
        <taxon>Spongiibacteraceae</taxon>
        <taxon>BD1-7 clade</taxon>
    </lineage>
</organism>
<gene>
    <name evidence="2" type="ORF">DPBNPPHM_02698</name>
</gene>
<dbReference type="AlphaFoldDB" id="A0A5S9QTH6"/>
<reference evidence="2 3" key="1">
    <citation type="submission" date="2019-11" db="EMBL/GenBank/DDBJ databases">
        <authorList>
            <person name="Holert J."/>
        </authorList>
    </citation>
    <scope>NUCLEOTIDE SEQUENCE [LARGE SCALE GENOMIC DNA]</scope>
    <source>
        <strain evidence="2">BC5_2</strain>
    </source>
</reference>
<sequence>MKLLHITTVALLLICTQAFALDAEEQRYVQLINEQGVRGIKEASKYMYKYHEDHQQVLDQLAEQLIQRSPTATKHDIDGLAWATKALSQSGNGRYYTMLKQIAESDAPKKLRKYAKKAYKTLKEPKGEQYQHGMAEKIAPAAKSTVKHGEGTFSDIARGMTLEEVKNRLGEPDTWEVYKNRKKWAPYSYKGGDTVRQKATYDGQGQIIFSNTDRYSGNYIVSEIIPK</sequence>
<keyword evidence="1" id="KW-0732">Signal</keyword>
<feature type="signal peptide" evidence="1">
    <location>
        <begin position="1"/>
        <end position="20"/>
    </location>
</feature>
<evidence type="ECO:0000256" key="1">
    <source>
        <dbReference type="SAM" id="SignalP"/>
    </source>
</evidence>
<dbReference type="OrthoDB" id="7304788at2"/>
<dbReference type="Proteomes" id="UP000434580">
    <property type="component" value="Unassembled WGS sequence"/>
</dbReference>
<protein>
    <submittedName>
        <fullName evidence="2">Uncharacterized protein</fullName>
    </submittedName>
</protein>
<feature type="chain" id="PRO_5030138175" evidence="1">
    <location>
        <begin position="21"/>
        <end position="227"/>
    </location>
</feature>
<evidence type="ECO:0000313" key="3">
    <source>
        <dbReference type="Proteomes" id="UP000434580"/>
    </source>
</evidence>
<name>A0A5S9QTH6_9GAMM</name>
<evidence type="ECO:0000313" key="2">
    <source>
        <dbReference type="EMBL" id="CAA0121141.1"/>
    </source>
</evidence>
<proteinExistence type="predicted"/>
<accession>A0A5S9QTH6</accession>